<comment type="caution">
    <text evidence="4">The sequence shown here is derived from an EMBL/GenBank/DDBJ whole genome shotgun (WGS) entry which is preliminary data.</text>
</comment>
<dbReference type="SUPFAM" id="SSF48403">
    <property type="entry name" value="Ankyrin repeat"/>
    <property type="match status" value="1"/>
</dbReference>
<gene>
    <name evidence="4" type="ORF">BGO89_09800</name>
</gene>
<dbReference type="PANTHER" id="PTHR24198">
    <property type="entry name" value="ANKYRIN REPEAT AND PROTEIN KINASE DOMAIN-CONTAINING PROTEIN"/>
    <property type="match status" value="1"/>
</dbReference>
<dbReference type="AlphaFoldDB" id="A0A1M3KWM6"/>
<name>A0A1M3KWM6_9BACT</name>
<evidence type="ECO:0000256" key="2">
    <source>
        <dbReference type="ARBA" id="ARBA00023043"/>
    </source>
</evidence>
<feature type="repeat" description="ANK" evidence="3">
    <location>
        <begin position="123"/>
        <end position="155"/>
    </location>
</feature>
<evidence type="ECO:0000256" key="3">
    <source>
        <dbReference type="PROSITE-ProRule" id="PRU00023"/>
    </source>
</evidence>
<feature type="repeat" description="ANK" evidence="3">
    <location>
        <begin position="88"/>
        <end position="120"/>
    </location>
</feature>
<dbReference type="PROSITE" id="PS50297">
    <property type="entry name" value="ANK_REP_REGION"/>
    <property type="match status" value="1"/>
</dbReference>
<keyword evidence="1" id="KW-0677">Repeat</keyword>
<dbReference type="SMART" id="SM00248">
    <property type="entry name" value="ANK"/>
    <property type="match status" value="5"/>
</dbReference>
<dbReference type="Gene3D" id="1.25.40.20">
    <property type="entry name" value="Ankyrin repeat-containing domain"/>
    <property type="match status" value="2"/>
</dbReference>
<sequence>MTSRTIPPHDPLAETTVRAIKAGDVEALGRLLRDNIGLATVRIGSDTTSRTLLHILTDWPGHVANGAAIAAMLIGAGADADAEFVGTHTETPLHWAASNDDVDVLDALLDAGANIDATGAVIGGGTPLDDANAFGQWKAARRLVERGARTTLKDAAALGLMDRLERSFLDASPDAGEVDLAFWYACHGGQRRSAEYLLDKGADPNWIPDWERLTPLDAAIRSEAHDVAEWLRTRGARTAGESTLE</sequence>
<protein>
    <submittedName>
        <fullName evidence="4">Uncharacterized protein</fullName>
    </submittedName>
</protein>
<dbReference type="Pfam" id="PF12796">
    <property type="entry name" value="Ank_2"/>
    <property type="match status" value="2"/>
</dbReference>
<evidence type="ECO:0000256" key="1">
    <source>
        <dbReference type="ARBA" id="ARBA00022737"/>
    </source>
</evidence>
<dbReference type="Proteomes" id="UP000184233">
    <property type="component" value="Unassembled WGS sequence"/>
</dbReference>
<accession>A0A1M3KWM6</accession>
<keyword evidence="2 3" id="KW-0040">ANK repeat</keyword>
<dbReference type="PANTHER" id="PTHR24198:SF165">
    <property type="entry name" value="ANKYRIN REPEAT-CONTAINING PROTEIN-RELATED"/>
    <property type="match status" value="1"/>
</dbReference>
<evidence type="ECO:0000313" key="4">
    <source>
        <dbReference type="EMBL" id="OJX56812.1"/>
    </source>
</evidence>
<organism evidence="4 5">
    <name type="scientific">Candidatus Kapaibacterium thiocyanatum</name>
    <dbReference type="NCBI Taxonomy" id="1895771"/>
    <lineage>
        <taxon>Bacteria</taxon>
        <taxon>Pseudomonadati</taxon>
        <taxon>Candidatus Kapaibacteriota</taxon>
        <taxon>Candidatus Kapaibacteriia</taxon>
        <taxon>Candidatus Kapaibacteriales</taxon>
        <taxon>Candidatus Kapaibacteriaceae</taxon>
        <taxon>Candidatus Kapaibacterium</taxon>
    </lineage>
</organism>
<dbReference type="STRING" id="1895771.BGO89_09800"/>
<dbReference type="PROSITE" id="PS50088">
    <property type="entry name" value="ANK_REPEAT"/>
    <property type="match status" value="2"/>
</dbReference>
<reference evidence="4 5" key="1">
    <citation type="submission" date="2016-09" db="EMBL/GenBank/DDBJ databases">
        <title>Genome-resolved meta-omics ties microbial dynamics to process performance in biotechnology for thiocyanate degradation.</title>
        <authorList>
            <person name="Kantor R.S."/>
            <person name="Huddy R.J."/>
            <person name="Iyer R."/>
            <person name="Thomas B.C."/>
            <person name="Brown C.T."/>
            <person name="Anantharaman K."/>
            <person name="Tringe S."/>
            <person name="Hettich R.L."/>
            <person name="Harrison S.T."/>
            <person name="Banfield J.F."/>
        </authorList>
    </citation>
    <scope>NUCLEOTIDE SEQUENCE [LARGE SCALE GENOMIC DNA]</scope>
    <source>
        <strain evidence="4">59-99</strain>
    </source>
</reference>
<dbReference type="InterPro" id="IPR002110">
    <property type="entry name" value="Ankyrin_rpt"/>
</dbReference>
<evidence type="ECO:0000313" key="5">
    <source>
        <dbReference type="Proteomes" id="UP000184233"/>
    </source>
</evidence>
<proteinExistence type="predicted"/>
<dbReference type="EMBL" id="MKVH01000024">
    <property type="protein sequence ID" value="OJX56812.1"/>
    <property type="molecule type" value="Genomic_DNA"/>
</dbReference>
<dbReference type="InterPro" id="IPR036770">
    <property type="entry name" value="Ankyrin_rpt-contain_sf"/>
</dbReference>